<dbReference type="InterPro" id="IPR035396">
    <property type="entry name" value="Bac_rhamnosid6H"/>
</dbReference>
<evidence type="ECO:0000313" key="3">
    <source>
        <dbReference type="EMBL" id="OKP00203.1"/>
    </source>
</evidence>
<evidence type="ECO:0000259" key="1">
    <source>
        <dbReference type="Pfam" id="PF17389"/>
    </source>
</evidence>
<reference evidence="3 4" key="1">
    <citation type="submission" date="2016-10" db="EMBL/GenBank/DDBJ databases">
        <title>Genome sequence of the ascomycete fungus Penicillium subrubescens.</title>
        <authorList>
            <person name="De Vries R.P."/>
            <person name="Peng M."/>
            <person name="Dilokpimol A."/>
            <person name="Hilden K."/>
            <person name="Makela M.R."/>
            <person name="Grigoriev I."/>
            <person name="Riley R."/>
            <person name="Granchi Z."/>
        </authorList>
    </citation>
    <scope>NUCLEOTIDE SEQUENCE [LARGE SCALE GENOMIC DNA]</scope>
    <source>
        <strain evidence="3 4">CBS 132785</strain>
    </source>
</reference>
<dbReference type="PANTHER" id="PTHR34987:SF4">
    <property type="entry name" value="ALPHA-L-RHAMNOSIDASE C-TERMINAL DOMAIN-CONTAINING PROTEIN"/>
    <property type="match status" value="1"/>
</dbReference>
<dbReference type="InterPro" id="IPR008928">
    <property type="entry name" value="6-hairpin_glycosidase_sf"/>
</dbReference>
<dbReference type="SUPFAM" id="SSF48208">
    <property type="entry name" value="Six-hairpin glycosidases"/>
    <property type="match status" value="1"/>
</dbReference>
<keyword evidence="4" id="KW-1185">Reference proteome</keyword>
<dbReference type="Gene3D" id="2.60.420.10">
    <property type="entry name" value="Maltose phosphorylase, domain 3"/>
    <property type="match status" value="1"/>
</dbReference>
<dbReference type="Proteomes" id="UP000186955">
    <property type="component" value="Unassembled WGS sequence"/>
</dbReference>
<dbReference type="PANTHER" id="PTHR34987">
    <property type="entry name" value="C, PUTATIVE (AFU_ORTHOLOGUE AFUA_3G02880)-RELATED"/>
    <property type="match status" value="1"/>
</dbReference>
<accession>A0A1Q5TJ13</accession>
<dbReference type="GO" id="GO:0005975">
    <property type="term" value="P:carbohydrate metabolic process"/>
    <property type="evidence" value="ECO:0007669"/>
    <property type="project" value="InterPro"/>
</dbReference>
<evidence type="ECO:0000259" key="2">
    <source>
        <dbReference type="Pfam" id="PF17390"/>
    </source>
</evidence>
<dbReference type="InterPro" id="IPR012341">
    <property type="entry name" value="6hp_glycosidase-like_sf"/>
</dbReference>
<feature type="domain" description="Alpha-L-rhamnosidase C-terminal" evidence="2">
    <location>
        <begin position="876"/>
        <end position="943"/>
    </location>
</feature>
<dbReference type="STRING" id="1316194.A0A1Q5TJ13"/>
<dbReference type="InterPro" id="IPR035398">
    <property type="entry name" value="Bac_rhamnosid_C"/>
</dbReference>
<dbReference type="Pfam" id="PF17390">
    <property type="entry name" value="Bac_rhamnosid_C"/>
    <property type="match status" value="1"/>
</dbReference>
<evidence type="ECO:0000313" key="4">
    <source>
        <dbReference type="Proteomes" id="UP000186955"/>
    </source>
</evidence>
<dbReference type="EMBL" id="MNBE01000648">
    <property type="protein sequence ID" value="OKP00203.1"/>
    <property type="molecule type" value="Genomic_DNA"/>
</dbReference>
<dbReference type="Pfam" id="PF17389">
    <property type="entry name" value="Bac_rhamnosid6H"/>
    <property type="match status" value="1"/>
</dbReference>
<dbReference type="AlphaFoldDB" id="A0A1Q5TJ13"/>
<proteinExistence type="predicted"/>
<gene>
    <name evidence="3" type="ORF">PENSUB_7981</name>
</gene>
<dbReference type="Gene3D" id="1.50.10.10">
    <property type="match status" value="1"/>
</dbReference>
<sequence>MCFSFNLNDESYEEAFNDSRENIINRLVDCVHKLEEFPKRFDEVAAGMQLAAKILETNVKGNGKFEASREDSDVPARFETRCDLLRDAIDWQGSLLGGRSHLVGHTRTALDCLRIQVGDDSYAELMENSAASRVAQSVNRQPLGHIVDEDRLKEIEKTFNMLNQPFPNCSCIHNFLPQKYQLGTGPSINTKPLHASHSVTLDFDKNPILTLDYAREVAGFPYFQISDVKGPVQIEVKYTEQFDGLNHVWADGPYYFTNGLSNSFRVETFNITEPGKIESYFIQGGQRWQSIKVLTKGHITLSEVGFVPTIDHVDLDNLPSTFTCSNPTYNEIWKLGASAVSAACFDAGSQPSTWDITKEGAYIRGQKPGPGVNGIDWTDYTMTFSSKIVRGGTGWSVSQPISGTGLLLLLVSDLPDETTFVNTNRTLTPPNSIVVASGYGFVNQTTLDSKLVGSFPVSIDIKEGEWYKISTTLLSRSQLSVDIDGTQVLNISLADYGVPAVSAGGWGFGPYQDQIALVKDVTVHASNGTLLYENDMLSSSILSEYGVRQNTEALCMDGAKRDRLVWLGDFFHTSRILTSSTSRWDYARGTLNYLLDTQLPNGLVNIAPQMGYNNSCLKEVLYSYYGLNDYQILGVLSFTGYLHRSGDLSWARGVWPSIQNQISWILGQIDSATQLVNFGGFLGDAKGTAISAALVQALSEAALVADALNDATSAKLYRDKAAQVSKAINELLWNGELGVYVRSTSSNTTFGVADIAFAISSGVASEERAASCLARLADLKLAPGYKDISTTDSSSANISPNTNGFLMVAAMEANDTAVAKYLLDNLWAAMMNDKYGTGASWEYVAQDLSPGLSLFTSQSHPWGGAPTYVLTEYITGIRAVMPGHKTWIIQPAISGFDLDWAAASVKTQYGQLSVKWELGNKLLTVNVAAPQGTSGSLSLPSSLQIKSIKVNGHKSPSGNSVSLQGGATIVTIQLS</sequence>
<protein>
    <recommendedName>
        <fullName evidence="5">Alpha-L-rhamnosidase C-terminal domain-containing protein</fullName>
    </recommendedName>
</protein>
<name>A0A1Q5TJ13_9EURO</name>
<comment type="caution">
    <text evidence="3">The sequence shown here is derived from an EMBL/GenBank/DDBJ whole genome shotgun (WGS) entry which is preliminary data.</text>
</comment>
<feature type="domain" description="Alpha-L-rhamnosidase six-hairpin glycosidase" evidence="1">
    <location>
        <begin position="543"/>
        <end position="777"/>
    </location>
</feature>
<organism evidence="3 4">
    <name type="scientific">Penicillium subrubescens</name>
    <dbReference type="NCBI Taxonomy" id="1316194"/>
    <lineage>
        <taxon>Eukaryota</taxon>
        <taxon>Fungi</taxon>
        <taxon>Dikarya</taxon>
        <taxon>Ascomycota</taxon>
        <taxon>Pezizomycotina</taxon>
        <taxon>Eurotiomycetes</taxon>
        <taxon>Eurotiomycetidae</taxon>
        <taxon>Eurotiales</taxon>
        <taxon>Aspergillaceae</taxon>
        <taxon>Penicillium</taxon>
    </lineage>
</organism>
<evidence type="ECO:0008006" key="5">
    <source>
        <dbReference type="Google" id="ProtNLM"/>
    </source>
</evidence>
<dbReference type="GO" id="GO:0003824">
    <property type="term" value="F:catalytic activity"/>
    <property type="evidence" value="ECO:0007669"/>
    <property type="project" value="UniProtKB-ARBA"/>
</dbReference>